<evidence type="ECO:0000313" key="2">
    <source>
        <dbReference type="Proteomes" id="UP000664795"/>
    </source>
</evidence>
<protein>
    <submittedName>
        <fullName evidence="1">DUF4249 domain-containing protein</fullName>
    </submittedName>
</protein>
<accession>A0A939G877</accession>
<sequence>MKNSIFLVASLFALSSCEKVITLDLKGENKRVVIEGGISNEAGPYSVRVSQSADFYQAGVGEAITNATVTLSDNTGATESLTYTSNGTYQTKTTKGTAGRTYTLRVTANGATYQATSTMPAPVPLESLTYEAQALGDIIYANYTDPIATGNAYRWVMYVNDKQQGDVFAVNDRLNNGIRTRQALFLTSPNAPDLKTGDRIRVDMQCIDAPTYEYFFGLAQVLGSGNNQAATPANPTSNLSGGALGYFSAYSITSNSLTIK</sequence>
<dbReference type="InterPro" id="IPR025345">
    <property type="entry name" value="DUF4249"/>
</dbReference>
<dbReference type="Pfam" id="PF14054">
    <property type="entry name" value="DUF4249"/>
    <property type="match status" value="1"/>
</dbReference>
<dbReference type="EMBL" id="JAFMYU010000009">
    <property type="protein sequence ID" value="MBO0931952.1"/>
    <property type="molecule type" value="Genomic_DNA"/>
</dbReference>
<keyword evidence="2" id="KW-1185">Reference proteome</keyword>
<evidence type="ECO:0000313" key="1">
    <source>
        <dbReference type="EMBL" id="MBO0931952.1"/>
    </source>
</evidence>
<dbReference type="RefSeq" id="WP_207335920.1">
    <property type="nucleotide sequence ID" value="NZ_JAFMYU010000009.1"/>
</dbReference>
<dbReference type="Proteomes" id="UP000664795">
    <property type="component" value="Unassembled WGS sequence"/>
</dbReference>
<reference evidence="1 2" key="1">
    <citation type="submission" date="2021-03" db="EMBL/GenBank/DDBJ databases">
        <title>Fibrella sp. HMF5036 genome sequencing and assembly.</title>
        <authorList>
            <person name="Kang H."/>
            <person name="Kim H."/>
            <person name="Bae S."/>
            <person name="Joh K."/>
        </authorList>
    </citation>
    <scope>NUCLEOTIDE SEQUENCE [LARGE SCALE GENOMIC DNA]</scope>
    <source>
        <strain evidence="1 2">HMF5036</strain>
    </source>
</reference>
<dbReference type="PROSITE" id="PS51257">
    <property type="entry name" value="PROKAR_LIPOPROTEIN"/>
    <property type="match status" value="1"/>
</dbReference>
<organism evidence="1 2">
    <name type="scientific">Fibrella aquatilis</name>
    <dbReference type="NCBI Taxonomy" id="2817059"/>
    <lineage>
        <taxon>Bacteria</taxon>
        <taxon>Pseudomonadati</taxon>
        <taxon>Bacteroidota</taxon>
        <taxon>Cytophagia</taxon>
        <taxon>Cytophagales</taxon>
        <taxon>Spirosomataceae</taxon>
        <taxon>Fibrella</taxon>
    </lineage>
</organism>
<dbReference type="AlphaFoldDB" id="A0A939G877"/>
<gene>
    <name evidence="1" type="ORF">J2I48_13160</name>
</gene>
<comment type="caution">
    <text evidence="1">The sequence shown here is derived from an EMBL/GenBank/DDBJ whole genome shotgun (WGS) entry which is preliminary data.</text>
</comment>
<name>A0A939G877_9BACT</name>
<proteinExistence type="predicted"/>